<sequence>MGYTVIRRILHSRKTTGFSQVQVMVNLLSVQMEAHLSRDFTYRDLTTETLSN</sequence>
<organism evidence="1 2">
    <name type="scientific">Aureobasidium pullulans</name>
    <name type="common">Black yeast</name>
    <name type="synonym">Pullularia pullulans</name>
    <dbReference type="NCBI Taxonomy" id="5580"/>
    <lineage>
        <taxon>Eukaryota</taxon>
        <taxon>Fungi</taxon>
        <taxon>Dikarya</taxon>
        <taxon>Ascomycota</taxon>
        <taxon>Pezizomycotina</taxon>
        <taxon>Dothideomycetes</taxon>
        <taxon>Dothideomycetidae</taxon>
        <taxon>Dothideales</taxon>
        <taxon>Saccotheciaceae</taxon>
        <taxon>Aureobasidium</taxon>
    </lineage>
</organism>
<reference evidence="1 2" key="1">
    <citation type="submission" date="2023-11" db="EMBL/GenBank/DDBJ databases">
        <title>Draft genome sequence and annotation of the polyextremotolerant black yeast-like fungus Aureobasidium pullulans NRRL 62042.</title>
        <authorList>
            <person name="Dielentheis-Frenken M.R.E."/>
            <person name="Wibberg D."/>
            <person name="Blank L.M."/>
            <person name="Tiso T."/>
        </authorList>
    </citation>
    <scope>NUCLEOTIDE SEQUENCE [LARGE SCALE GENOMIC DNA]</scope>
    <source>
        <strain evidence="1 2">NRRL 62042</strain>
    </source>
</reference>
<keyword evidence="2" id="KW-1185">Reference proteome</keyword>
<dbReference type="Proteomes" id="UP001341245">
    <property type="component" value="Unassembled WGS sequence"/>
</dbReference>
<comment type="caution">
    <text evidence="1">The sequence shown here is derived from an EMBL/GenBank/DDBJ whole genome shotgun (WGS) entry which is preliminary data.</text>
</comment>
<dbReference type="EMBL" id="JASGXD010000025">
    <property type="protein sequence ID" value="KAK5999360.1"/>
    <property type="molecule type" value="Genomic_DNA"/>
</dbReference>
<accession>A0ABR0T5N6</accession>
<gene>
    <name evidence="1" type="ORF">QM012_005485</name>
</gene>
<proteinExistence type="predicted"/>
<protein>
    <submittedName>
        <fullName evidence="1">Uncharacterized protein</fullName>
    </submittedName>
</protein>
<name>A0ABR0T5N6_AURPU</name>
<evidence type="ECO:0000313" key="1">
    <source>
        <dbReference type="EMBL" id="KAK5999360.1"/>
    </source>
</evidence>
<evidence type="ECO:0000313" key="2">
    <source>
        <dbReference type="Proteomes" id="UP001341245"/>
    </source>
</evidence>